<evidence type="ECO:0000313" key="4">
    <source>
        <dbReference type="Proteomes" id="UP000294215"/>
    </source>
</evidence>
<dbReference type="Gene3D" id="2.60.40.1610">
    <property type="entry name" value="Domain of unknown function DUF1254"/>
    <property type="match status" value="1"/>
</dbReference>
<dbReference type="InterPro" id="IPR010621">
    <property type="entry name" value="DUF1214"/>
</dbReference>
<dbReference type="EMBL" id="SIMR01000001">
    <property type="protein sequence ID" value="TBC14925.1"/>
    <property type="molecule type" value="Genomic_DNA"/>
</dbReference>
<gene>
    <name evidence="3" type="ORF">ELH40_08255</name>
</gene>
<comment type="caution">
    <text evidence="3">The sequence shown here is derived from an EMBL/GenBank/DDBJ whole genome shotgun (WGS) entry which is preliminary data.</text>
</comment>
<dbReference type="SUPFAM" id="SSF160935">
    <property type="entry name" value="VPA0735-like"/>
    <property type="match status" value="1"/>
</dbReference>
<evidence type="ECO:0000259" key="2">
    <source>
        <dbReference type="Pfam" id="PF06863"/>
    </source>
</evidence>
<dbReference type="PANTHER" id="PTHR36509">
    <property type="entry name" value="BLL3101 PROTEIN"/>
    <property type="match status" value="1"/>
</dbReference>
<dbReference type="Proteomes" id="UP000294215">
    <property type="component" value="Unassembled WGS sequence"/>
</dbReference>
<feature type="domain" description="DUF1254" evidence="2">
    <location>
        <begin position="103"/>
        <end position="234"/>
    </location>
</feature>
<dbReference type="InterPro" id="IPR037050">
    <property type="entry name" value="DUF1254_sf"/>
</dbReference>
<proteinExistence type="predicted"/>
<dbReference type="InterPro" id="IPR037049">
    <property type="entry name" value="DUF1214_C_sf"/>
</dbReference>
<accession>A0AB38I2Q6</accession>
<evidence type="ECO:0000313" key="3">
    <source>
        <dbReference type="EMBL" id="TBC14925.1"/>
    </source>
</evidence>
<name>A0AB38I2Q6_9HYPH</name>
<sequence>MTPNEKSSLFAIRRRDLELAALALAAAALLAPRRGIAANMLERSWDELTGELKDLPDDAREAAAYFLGMESYVFGYPLVMMDVTRDVLTAAPAPDSEGTAAPINQLAKMPHYVSPDFKNVVRISLNSLWTTGWLDLENDAIVLSVPDTKDRYYVFSIMNMWTDVFGSAGKRTTGTSPSHFLIAGPNWKGTAPADIKETFRSSTRYAWALGQTQANGPDDFAAVNAIQAGYTLTPLSAWGKPYTPPKKVRVNGKVDVKITPPDQVAQMDAGTFFNRLAMAMKDNPPYAEDTRALKRLHRLGIEPGKPFDIGKVDRGIAAGLQKAVKEVQVKMAEGVTKLKNVNGWINMVNLGRYGTDYNTRAGVAYMGLGADMCEDTVYPTAYVDGDGDLFDSANAYVMRFEKDQLPPTNGTWSVSQYKGNFYERNILDRYAIAPWMPLQFNPDGSLDIYLQATSPGKDKESNWLPTPLGQFNLTLRNYFPERAAYDGTYKIPPVKKMA</sequence>
<dbReference type="PANTHER" id="PTHR36509:SF2">
    <property type="entry name" value="BLL3101 PROTEIN"/>
    <property type="match status" value="1"/>
</dbReference>
<dbReference type="InterPro" id="IPR010679">
    <property type="entry name" value="DUF1254"/>
</dbReference>
<evidence type="ECO:0000259" key="1">
    <source>
        <dbReference type="Pfam" id="PF06742"/>
    </source>
</evidence>
<dbReference type="Pfam" id="PF06742">
    <property type="entry name" value="DUF1214"/>
    <property type="match status" value="1"/>
</dbReference>
<dbReference type="RefSeq" id="WP_026237166.1">
    <property type="nucleotide sequence ID" value="NZ_SIMR01000001.1"/>
</dbReference>
<feature type="domain" description="DUF1214" evidence="1">
    <location>
        <begin position="376"/>
        <end position="481"/>
    </location>
</feature>
<dbReference type="Gene3D" id="2.60.120.600">
    <property type="entry name" value="Domain of unknown function DUF1214, C-terminal domain"/>
    <property type="match status" value="1"/>
</dbReference>
<dbReference type="Pfam" id="PF06863">
    <property type="entry name" value="DUF1254"/>
    <property type="match status" value="1"/>
</dbReference>
<protein>
    <submittedName>
        <fullName evidence="3">DUF1254 domain-containing protein</fullName>
    </submittedName>
</protein>
<dbReference type="AlphaFoldDB" id="A0AB38I2Q6"/>
<organism evidence="3 4">
    <name type="scientific">Rhizobium ruizarguesonis</name>
    <dbReference type="NCBI Taxonomy" id="2081791"/>
    <lineage>
        <taxon>Bacteria</taxon>
        <taxon>Pseudomonadati</taxon>
        <taxon>Pseudomonadota</taxon>
        <taxon>Alphaproteobacteria</taxon>
        <taxon>Hyphomicrobiales</taxon>
        <taxon>Rhizobiaceae</taxon>
        <taxon>Rhizobium/Agrobacterium group</taxon>
        <taxon>Rhizobium</taxon>
    </lineage>
</organism>
<reference evidence="3 4" key="1">
    <citation type="submission" date="2019-02" db="EMBL/GenBank/DDBJ databases">
        <title>The genomic architecture of introgression among sibling species of bacteria.</title>
        <authorList>
            <person name="Cavassim M.I.A."/>
            <person name="Moeskjaer S."/>
            <person name="Moslemi C."/>
            <person name="Fields B."/>
            <person name="Bachmann A."/>
            <person name="Vilhjalmsson B."/>
            <person name="Schierup M.H."/>
            <person name="Young J.P.W."/>
            <person name="Andersen S.U."/>
        </authorList>
    </citation>
    <scope>NUCLEOTIDE SEQUENCE [LARGE SCALE GENOMIC DNA]</scope>
    <source>
        <strain evidence="3 4">SM92</strain>
    </source>
</reference>